<feature type="transmembrane region" description="Helical" evidence="1">
    <location>
        <begin position="236"/>
        <end position="256"/>
    </location>
</feature>
<evidence type="ECO:0000313" key="2">
    <source>
        <dbReference type="EnsemblMetazoa" id="XP_021208261.1"/>
    </source>
</evidence>
<accession>A0A8R2DQ84</accession>
<reference evidence="3" key="1">
    <citation type="journal article" date="2008" name="Insect Biochem. Mol. Biol.">
        <title>The genome of a lepidopteran model insect, the silkworm Bombyx mori.</title>
        <authorList>
            <consortium name="International Silkworm Genome Consortium"/>
        </authorList>
    </citation>
    <scope>NUCLEOTIDE SEQUENCE [LARGE SCALE GENOMIC DNA]</scope>
    <source>
        <strain evidence="3">p50T</strain>
    </source>
</reference>
<evidence type="ECO:0000313" key="3">
    <source>
        <dbReference type="Proteomes" id="UP000005204"/>
    </source>
</evidence>
<dbReference type="SUPFAM" id="SSF161070">
    <property type="entry name" value="SNF-like"/>
    <property type="match status" value="1"/>
</dbReference>
<reference evidence="2" key="2">
    <citation type="submission" date="2022-06" db="UniProtKB">
        <authorList>
            <consortium name="EnsemblMetazoa"/>
        </authorList>
    </citation>
    <scope>IDENTIFICATION</scope>
    <source>
        <strain evidence="2">p50T (Dazao)</strain>
    </source>
</reference>
<keyword evidence="1" id="KW-1133">Transmembrane helix</keyword>
<proteinExistence type="predicted"/>
<dbReference type="AlphaFoldDB" id="A0A8R2DQ84"/>
<evidence type="ECO:0000256" key="1">
    <source>
        <dbReference type="SAM" id="Phobius"/>
    </source>
</evidence>
<dbReference type="InterPro" id="IPR037272">
    <property type="entry name" value="SNS_sf"/>
</dbReference>
<keyword evidence="3" id="KW-1185">Reference proteome</keyword>
<feature type="transmembrane region" description="Helical" evidence="1">
    <location>
        <begin position="400"/>
        <end position="419"/>
    </location>
</feature>
<keyword evidence="1" id="KW-0812">Transmembrane</keyword>
<sequence length="551" mass="65592">MEVDAGFYNREDEKQETSQWQLSFSSFPLQLERRSSKYKNVNQKHHVNLVKKQEWSSHRRVVQATKFERLSYYRTYVASANKAHYICLKNIQFNWFFWYYIINLFLKSLPHSYLYFFLASYAPEEHLFMTKMVPISYGFQYTFVMAGFTEVMGSIDSQIMLFDYVINGLLYRNPWNRCLSNRYVRKNITIHCYNFTEFSKKFVNESVTVVENFYVDSSGEVFQVAQIEFYQNKSNLWETDIAIVYFIAILLLAGLFHTQVYNKLFWKILNVIQWTINTIDVLSFMFLWYTEFAVDSQILSSNVIHNADTEKKFDNSLWDADIDMLAESTTAPPVVHVLTARSIQDIEPNRDSAIMITSNAFLYVFRVSLVEVLVIYWMYPVERLLDDITFRYGLSPTRFRILNLRIVPVYYLFKCYLFIKYFVQITIKANFGNIFKYYFWTWSIILIPVLFGGLYIILVYVFKYKKSWLLVFSPDCCWGPKDPIVLYLRKLYDSRVYIRCQATRILSRYLISKSEPKEYVLDINYNESLRTTAINTATLQSEVEKESKKSL</sequence>
<protein>
    <submittedName>
        <fullName evidence="2">Uncharacterized protein</fullName>
    </submittedName>
</protein>
<keyword evidence="1" id="KW-0472">Membrane</keyword>
<dbReference type="Proteomes" id="UP000005204">
    <property type="component" value="Unassembled WGS sequence"/>
</dbReference>
<feature type="transmembrane region" description="Helical" evidence="1">
    <location>
        <begin position="439"/>
        <end position="462"/>
    </location>
</feature>
<name>A0A8R2DQ84_BOMMO</name>
<organism evidence="2 3">
    <name type="scientific">Bombyx mori</name>
    <name type="common">Silk moth</name>
    <dbReference type="NCBI Taxonomy" id="7091"/>
    <lineage>
        <taxon>Eukaryota</taxon>
        <taxon>Metazoa</taxon>
        <taxon>Ecdysozoa</taxon>
        <taxon>Arthropoda</taxon>
        <taxon>Hexapoda</taxon>
        <taxon>Insecta</taxon>
        <taxon>Pterygota</taxon>
        <taxon>Neoptera</taxon>
        <taxon>Endopterygota</taxon>
        <taxon>Lepidoptera</taxon>
        <taxon>Glossata</taxon>
        <taxon>Ditrysia</taxon>
        <taxon>Bombycoidea</taxon>
        <taxon>Bombycidae</taxon>
        <taxon>Bombycinae</taxon>
        <taxon>Bombyx</taxon>
    </lineage>
</organism>
<dbReference type="EnsemblMetazoa" id="XM_021352586.2">
    <property type="protein sequence ID" value="XP_021208261.1"/>
    <property type="gene ID" value="LOC101735575"/>
</dbReference>
<feature type="transmembrane region" description="Helical" evidence="1">
    <location>
        <begin position="268"/>
        <end position="289"/>
    </location>
</feature>
<feature type="transmembrane region" description="Helical" evidence="1">
    <location>
        <begin position="360"/>
        <end position="379"/>
    </location>
</feature>